<proteinExistence type="predicted"/>
<dbReference type="EMBL" id="JARK01001608">
    <property type="protein sequence ID" value="EYB86885.1"/>
    <property type="molecule type" value="Genomic_DNA"/>
</dbReference>
<keyword evidence="3" id="KW-1185">Reference proteome</keyword>
<evidence type="ECO:0000313" key="3">
    <source>
        <dbReference type="Proteomes" id="UP000024635"/>
    </source>
</evidence>
<evidence type="ECO:0000256" key="1">
    <source>
        <dbReference type="SAM" id="MobiDB-lite"/>
    </source>
</evidence>
<evidence type="ECO:0000313" key="2">
    <source>
        <dbReference type="EMBL" id="EYB86885.1"/>
    </source>
</evidence>
<dbReference type="Proteomes" id="UP000024635">
    <property type="component" value="Unassembled WGS sequence"/>
</dbReference>
<dbReference type="AlphaFoldDB" id="A0A016S898"/>
<protein>
    <submittedName>
        <fullName evidence="2">Uncharacterized protein</fullName>
    </submittedName>
</protein>
<organism evidence="2 3">
    <name type="scientific">Ancylostoma ceylanicum</name>
    <dbReference type="NCBI Taxonomy" id="53326"/>
    <lineage>
        <taxon>Eukaryota</taxon>
        <taxon>Metazoa</taxon>
        <taxon>Ecdysozoa</taxon>
        <taxon>Nematoda</taxon>
        <taxon>Chromadorea</taxon>
        <taxon>Rhabditida</taxon>
        <taxon>Rhabditina</taxon>
        <taxon>Rhabditomorpha</taxon>
        <taxon>Strongyloidea</taxon>
        <taxon>Ancylostomatidae</taxon>
        <taxon>Ancylostomatinae</taxon>
        <taxon>Ancylostoma</taxon>
    </lineage>
</organism>
<sequence>MRKRKGSGGGRIWPAKGGWPGPRRNSTSYHDKSHRVYPPGVYVSWQRYSTHLQVSQVLPCVYISLAVLAD</sequence>
<gene>
    <name evidence="2" type="primary">Acey_s0272.g953</name>
    <name evidence="2" type="ORF">Y032_0272g953</name>
</gene>
<reference evidence="3" key="1">
    <citation type="journal article" date="2015" name="Nat. Genet.">
        <title>The genome and transcriptome of the zoonotic hookworm Ancylostoma ceylanicum identify infection-specific gene families.</title>
        <authorList>
            <person name="Schwarz E.M."/>
            <person name="Hu Y."/>
            <person name="Antoshechkin I."/>
            <person name="Miller M.M."/>
            <person name="Sternberg P.W."/>
            <person name="Aroian R.V."/>
        </authorList>
    </citation>
    <scope>NUCLEOTIDE SEQUENCE</scope>
    <source>
        <strain evidence="3">HY135</strain>
    </source>
</reference>
<feature type="region of interest" description="Disordered" evidence="1">
    <location>
        <begin position="1"/>
        <end position="32"/>
    </location>
</feature>
<accession>A0A016S898</accession>
<comment type="caution">
    <text evidence="2">The sequence shown here is derived from an EMBL/GenBank/DDBJ whole genome shotgun (WGS) entry which is preliminary data.</text>
</comment>
<name>A0A016S898_9BILA</name>